<dbReference type="eggNOG" id="COG1266">
    <property type="taxonomic scope" value="Bacteria"/>
</dbReference>
<reference evidence="4 5" key="1">
    <citation type="submission" date="2015-03" db="EMBL/GenBank/DDBJ databases">
        <authorList>
            <consortium name="Pathogen Informatics"/>
            <person name="Murphy D."/>
        </authorList>
    </citation>
    <scope>NUCLEOTIDE SEQUENCE [LARGE SCALE GENOMIC DNA]</scope>
    <source>
        <strain evidence="4 5">IP08791</strain>
    </source>
</reference>
<dbReference type="STRING" id="1453495.AT01_3835"/>
<feature type="transmembrane region" description="Helical" evidence="1">
    <location>
        <begin position="29"/>
        <end position="54"/>
    </location>
</feature>
<feature type="transmembrane region" description="Helical" evidence="1">
    <location>
        <begin position="138"/>
        <end position="157"/>
    </location>
</feature>
<dbReference type="InterPro" id="IPR003675">
    <property type="entry name" value="Rce1/LyrA-like_dom"/>
</dbReference>
<feature type="transmembrane region" description="Helical" evidence="1">
    <location>
        <begin position="61"/>
        <end position="83"/>
    </location>
</feature>
<dbReference type="Pfam" id="PF02517">
    <property type="entry name" value="Rce1-like"/>
    <property type="match status" value="1"/>
</dbReference>
<feature type="transmembrane region" description="Helical" evidence="1">
    <location>
        <begin position="249"/>
        <end position="269"/>
    </location>
</feature>
<keyword evidence="1" id="KW-1133">Transmembrane helix</keyword>
<dbReference type="EMBL" id="CQEJ01000005">
    <property type="protein sequence ID" value="CNK78350.1"/>
    <property type="molecule type" value="Genomic_DNA"/>
</dbReference>
<keyword evidence="3" id="KW-0378">Hydrolase</keyword>
<name>A0A0T9TFQ0_YERAL</name>
<dbReference type="Proteomes" id="UP000041595">
    <property type="component" value="Unassembled WGS sequence"/>
</dbReference>
<reference evidence="3 6" key="2">
    <citation type="submission" date="2015-03" db="EMBL/GenBank/DDBJ databases">
        <authorList>
            <person name="Murphy D."/>
        </authorList>
    </citation>
    <scope>NUCLEOTIDE SEQUENCE [LARGE SCALE GENOMIC DNA]</scope>
    <source>
        <strain evidence="3 6">IP06005</strain>
    </source>
</reference>
<protein>
    <submittedName>
        <fullName evidence="3">CAAX amino terminal protease family protein</fullName>
    </submittedName>
</protein>
<keyword evidence="5" id="KW-1185">Reference proteome</keyword>
<dbReference type="Proteomes" id="UP000038647">
    <property type="component" value="Unassembled WGS sequence"/>
</dbReference>
<evidence type="ECO:0000256" key="1">
    <source>
        <dbReference type="SAM" id="Phobius"/>
    </source>
</evidence>
<dbReference type="GO" id="GO:0006508">
    <property type="term" value="P:proteolysis"/>
    <property type="evidence" value="ECO:0007669"/>
    <property type="project" value="UniProtKB-KW"/>
</dbReference>
<proteinExistence type="predicted"/>
<feature type="transmembrane region" description="Helical" evidence="1">
    <location>
        <begin position="201"/>
        <end position="219"/>
    </location>
</feature>
<keyword evidence="1" id="KW-0472">Membrane</keyword>
<evidence type="ECO:0000313" key="3">
    <source>
        <dbReference type="EMBL" id="CNK78350.1"/>
    </source>
</evidence>
<dbReference type="AlphaFoldDB" id="A0A0T9TFQ0"/>
<evidence type="ECO:0000259" key="2">
    <source>
        <dbReference type="Pfam" id="PF02517"/>
    </source>
</evidence>
<feature type="domain" description="CAAX prenyl protease 2/Lysostaphin resistance protein A-like" evidence="2">
    <location>
        <begin position="169"/>
        <end position="259"/>
    </location>
</feature>
<evidence type="ECO:0000313" key="6">
    <source>
        <dbReference type="Proteomes" id="UP000041595"/>
    </source>
</evidence>
<accession>A0A0T9TFQ0</accession>
<dbReference type="OrthoDB" id="5322702at2"/>
<dbReference type="GO" id="GO:0080120">
    <property type="term" value="P:CAAX-box protein maturation"/>
    <property type="evidence" value="ECO:0007669"/>
    <property type="project" value="UniProtKB-ARBA"/>
</dbReference>
<dbReference type="GO" id="GO:0004175">
    <property type="term" value="F:endopeptidase activity"/>
    <property type="evidence" value="ECO:0007669"/>
    <property type="project" value="UniProtKB-ARBA"/>
</dbReference>
<feature type="transmembrane region" description="Helical" evidence="1">
    <location>
        <begin position="113"/>
        <end position="129"/>
    </location>
</feature>
<dbReference type="EMBL" id="CQEH01000005">
    <property type="protein sequence ID" value="CNK88356.1"/>
    <property type="molecule type" value="Genomic_DNA"/>
</dbReference>
<keyword evidence="1" id="KW-0812">Transmembrane</keyword>
<feature type="transmembrane region" description="Helical" evidence="1">
    <location>
        <begin position="169"/>
        <end position="189"/>
    </location>
</feature>
<sequence length="272" mass="29950">MWGMLAASLLFLSLNRVLALFLMLLSLAMALYHGVLTLPSAAFLLLTLLIALLLQKYRQRTWLACGLELLLVFASIALFLHLVPGFNNLKVLDHVKAGPLSAPFSMYYNLDKALVPFILLACLPTLFVVSKHPSVGRMAWAALIACIPALLLLAVALGGLKIELHTPPWIGSFVIANVFFVCLAEEALFRGYLQQRLSQWLGSYPALLITALLFGAAHFAGGPLLMVFAALAGVIYGLAWLWSGRLWVAVAFHFALNLMHLLFFTYPLYLSH</sequence>
<evidence type="ECO:0000313" key="5">
    <source>
        <dbReference type="Proteomes" id="UP000038647"/>
    </source>
</evidence>
<evidence type="ECO:0000313" key="4">
    <source>
        <dbReference type="EMBL" id="CNK88356.1"/>
    </source>
</evidence>
<dbReference type="RefSeq" id="WP_042840126.1">
    <property type="nucleotide sequence ID" value="NZ_CABHPY010000048.1"/>
</dbReference>
<organism evidence="3 6">
    <name type="scientific">Yersinia aldovae</name>
    <dbReference type="NCBI Taxonomy" id="29483"/>
    <lineage>
        <taxon>Bacteria</taxon>
        <taxon>Pseudomonadati</taxon>
        <taxon>Pseudomonadota</taxon>
        <taxon>Gammaproteobacteria</taxon>
        <taxon>Enterobacterales</taxon>
        <taxon>Yersiniaceae</taxon>
        <taxon>Yersinia</taxon>
    </lineage>
</organism>
<keyword evidence="3" id="KW-0645">Protease</keyword>
<gene>
    <name evidence="3" type="ORF">ERS137965_01050</name>
    <name evidence="4" type="ORF">ERS137966_01560</name>
</gene>
<feature type="transmembrane region" description="Helical" evidence="1">
    <location>
        <begin position="225"/>
        <end position="242"/>
    </location>
</feature>